<dbReference type="InterPro" id="IPR036291">
    <property type="entry name" value="NAD(P)-bd_dom_sf"/>
</dbReference>
<dbReference type="GO" id="GO:0016853">
    <property type="term" value="F:isomerase activity"/>
    <property type="evidence" value="ECO:0007669"/>
    <property type="project" value="UniProtKB-KW"/>
</dbReference>
<evidence type="ECO:0000256" key="5">
    <source>
        <dbReference type="HAMAP-Rule" id="MF_00956"/>
    </source>
</evidence>
<keyword evidence="5" id="KW-0511">Multifunctional enzyme</keyword>
<reference evidence="8" key="1">
    <citation type="submission" date="2020-12" db="EMBL/GenBank/DDBJ databases">
        <title>Genomic characterization of non-nitrogen-fixing Frankia strains.</title>
        <authorList>
            <person name="Carlos-Shanley C."/>
            <person name="Guerra T."/>
            <person name="Hahn D."/>
        </authorList>
    </citation>
    <scope>NUCLEOTIDE SEQUENCE</scope>
    <source>
        <strain evidence="8">CN6</strain>
    </source>
</reference>
<evidence type="ECO:0000256" key="6">
    <source>
        <dbReference type="SAM" id="MobiDB-lite"/>
    </source>
</evidence>
<comment type="caution">
    <text evidence="8">The sequence shown here is derived from an EMBL/GenBank/DDBJ whole genome shotgun (WGS) entry which is preliminary data.</text>
</comment>
<dbReference type="RefSeq" id="WP_203007137.1">
    <property type="nucleotide sequence ID" value="NZ_JADWYU010000109.1"/>
</dbReference>
<dbReference type="GO" id="GO:0042351">
    <property type="term" value="P:'de novo' GDP-L-fucose biosynthetic process"/>
    <property type="evidence" value="ECO:0007669"/>
    <property type="project" value="UniProtKB-UniRule"/>
</dbReference>
<feature type="domain" description="NAD-dependent epimerase/dehydratase" evidence="7">
    <location>
        <begin position="8"/>
        <end position="238"/>
    </location>
</feature>
<evidence type="ECO:0000256" key="4">
    <source>
        <dbReference type="ARBA" id="ARBA00023235"/>
    </source>
</evidence>
<feature type="site" description="Important for catalytic activity" evidence="5">
    <location>
        <position position="110"/>
    </location>
</feature>
<comment type="similarity">
    <text evidence="1 5">Belongs to the NAD(P)-dependent epimerase/dehydratase family. Fucose synthase subfamily.</text>
</comment>
<dbReference type="Proteomes" id="UP000604475">
    <property type="component" value="Unassembled WGS sequence"/>
</dbReference>
<feature type="binding site" evidence="5">
    <location>
        <position position="210"/>
    </location>
    <ligand>
        <name>substrate</name>
    </ligand>
</feature>
<proteinExistence type="inferred from homology"/>
<dbReference type="PANTHER" id="PTHR43238">
    <property type="entry name" value="GDP-L-FUCOSE SYNTHASE"/>
    <property type="match status" value="1"/>
</dbReference>
<evidence type="ECO:0000256" key="3">
    <source>
        <dbReference type="ARBA" id="ARBA00023002"/>
    </source>
</evidence>
<evidence type="ECO:0000259" key="7">
    <source>
        <dbReference type="Pfam" id="PF01370"/>
    </source>
</evidence>
<dbReference type="Gene3D" id="3.90.25.10">
    <property type="entry name" value="UDP-galactose 4-epimerase, domain 1"/>
    <property type="match status" value="1"/>
</dbReference>
<dbReference type="SUPFAM" id="SSF51735">
    <property type="entry name" value="NAD(P)-binding Rossmann-fold domains"/>
    <property type="match status" value="1"/>
</dbReference>
<dbReference type="GO" id="GO:0070401">
    <property type="term" value="F:NADP+ binding"/>
    <property type="evidence" value="ECO:0007669"/>
    <property type="project" value="UniProtKB-UniRule"/>
</dbReference>
<feature type="binding site" evidence="5">
    <location>
        <begin position="12"/>
        <end position="18"/>
    </location>
    <ligand>
        <name>NADP(+)</name>
        <dbReference type="ChEBI" id="CHEBI:58349"/>
    </ligand>
</feature>
<dbReference type="HAMAP" id="MF_00956">
    <property type="entry name" value="GDP_fucose_synth"/>
    <property type="match status" value="1"/>
</dbReference>
<protein>
    <recommendedName>
        <fullName evidence="5">GDP-L-fucose synthase</fullName>
        <ecNumber evidence="5">1.1.1.271</ecNumber>
    </recommendedName>
    <alternativeName>
        <fullName evidence="5">GDP-4-keto-6-deoxy-D-mannose-3,5-epimerase-4-reductase</fullName>
    </alternativeName>
</protein>
<name>A0A937UQJ2_9ACTN</name>
<feature type="binding site" evidence="5">
    <location>
        <position position="203"/>
    </location>
    <ligand>
        <name>substrate</name>
    </ligand>
</feature>
<gene>
    <name evidence="5" type="primary">fcl</name>
    <name evidence="8" type="ORF">I7412_33045</name>
</gene>
<keyword evidence="3 5" id="KW-0560">Oxidoreductase</keyword>
<dbReference type="GO" id="GO:0050577">
    <property type="term" value="F:GDP-L-fucose synthase activity"/>
    <property type="evidence" value="ECO:0007669"/>
    <property type="project" value="UniProtKB-UniRule"/>
</dbReference>
<comment type="function">
    <text evidence="5">Catalyzes the two-step NADP-dependent conversion of GDP-4-dehydro-6-deoxy-D-mannose to GDP-fucose, involving an epimerase and a reductase reaction.</text>
</comment>
<dbReference type="EC" id="1.1.1.271" evidence="5"/>
<dbReference type="PANTHER" id="PTHR43238:SF1">
    <property type="entry name" value="GDP-L-FUCOSE SYNTHASE"/>
    <property type="match status" value="1"/>
</dbReference>
<accession>A0A937UQJ2</accession>
<feature type="region of interest" description="Disordered" evidence="6">
    <location>
        <begin position="310"/>
        <end position="332"/>
    </location>
</feature>
<sequence>MDLSKSTVVVTGGTGFLGRHVADEIGRAGARVRALGRKDYDLRQRHNVQEMLRRLRPDALVHLAASVGGIGANLAEPGRFFYENTVMGVEVLEACRAAGVAKVLVAGTVCAYPKHTPVPFREEDLWAGFPEETNAPYGIAKKALLVQCQAYREQYEMNSIYLLPVNLYGPHDNFDLNSSHVIPAMVRRFSEARRAGLGSVTLWGDGSPTREFLHVRDAARAFRLALERYDEGEPVNVGSGQEISIRRLAGLVADAVGFSGEIVWDSSRPNGQPRRRLATDRAKAAFGFEAEVDLAAGIRQVAEWYERTQAAQPEPYTAGAAPGAGLADLPAR</sequence>
<keyword evidence="9" id="KW-1185">Reference proteome</keyword>
<dbReference type="Gene3D" id="3.40.50.720">
    <property type="entry name" value="NAD(P)-binding Rossmann-like Domain"/>
    <property type="match status" value="1"/>
</dbReference>
<comment type="pathway">
    <text evidence="5">Nucleotide-sugar biosynthesis; GDP-L-fucose biosynthesis via de novo pathway; GDP-L-fucose from GDP-alpha-D-mannose: step 2/2.</text>
</comment>
<feature type="site" description="Important for catalytic activity" evidence="5">
    <location>
        <position position="108"/>
    </location>
</feature>
<feature type="compositionally biased region" description="Low complexity" evidence="6">
    <location>
        <begin position="318"/>
        <end position="332"/>
    </location>
</feature>
<evidence type="ECO:0000313" key="8">
    <source>
        <dbReference type="EMBL" id="MBL7631904.1"/>
    </source>
</evidence>
<dbReference type="Pfam" id="PF01370">
    <property type="entry name" value="Epimerase"/>
    <property type="match status" value="1"/>
</dbReference>
<organism evidence="8 9">
    <name type="scientific">Frankia nepalensis</name>
    <dbReference type="NCBI Taxonomy" id="1836974"/>
    <lineage>
        <taxon>Bacteria</taxon>
        <taxon>Bacillati</taxon>
        <taxon>Actinomycetota</taxon>
        <taxon>Actinomycetes</taxon>
        <taxon>Frankiales</taxon>
        <taxon>Frankiaceae</taxon>
        <taxon>Frankia</taxon>
    </lineage>
</organism>
<dbReference type="InterPro" id="IPR028614">
    <property type="entry name" value="GDP_fucose/colitose_synth"/>
</dbReference>
<keyword evidence="4 5" id="KW-0413">Isomerase</keyword>
<keyword evidence="2 5" id="KW-0521">NADP</keyword>
<feature type="binding site" evidence="5">
    <location>
        <position position="188"/>
    </location>
    <ligand>
        <name>substrate</name>
    </ligand>
</feature>
<evidence type="ECO:0000256" key="1">
    <source>
        <dbReference type="ARBA" id="ARBA00005959"/>
    </source>
</evidence>
<evidence type="ECO:0000256" key="2">
    <source>
        <dbReference type="ARBA" id="ARBA00022857"/>
    </source>
</evidence>
<dbReference type="AlphaFoldDB" id="A0A937UQJ2"/>
<dbReference type="EMBL" id="JAEACQ010000289">
    <property type="protein sequence ID" value="MBL7631904.1"/>
    <property type="molecule type" value="Genomic_DNA"/>
</dbReference>
<dbReference type="InterPro" id="IPR001509">
    <property type="entry name" value="Epimerase_deHydtase"/>
</dbReference>
<comment type="caution">
    <text evidence="5">Lacks conserved residue(s) required for the propagation of feature annotation.</text>
</comment>
<feature type="active site" description="Proton donor/acceptor" evidence="5">
    <location>
        <position position="137"/>
    </location>
</feature>
<dbReference type="CDD" id="cd05239">
    <property type="entry name" value="GDP_FS_SDR_e"/>
    <property type="match status" value="1"/>
</dbReference>
<feature type="binding site" evidence="5">
    <location>
        <position position="141"/>
    </location>
    <ligand>
        <name>NADP(+)</name>
        <dbReference type="ChEBI" id="CHEBI:58349"/>
    </ligand>
</feature>
<comment type="catalytic activity">
    <reaction evidence="5">
        <text>GDP-beta-L-fucose + NADP(+) = GDP-4-dehydro-alpha-D-rhamnose + NADPH + H(+)</text>
        <dbReference type="Rhea" id="RHEA:18885"/>
        <dbReference type="ChEBI" id="CHEBI:15378"/>
        <dbReference type="ChEBI" id="CHEBI:57273"/>
        <dbReference type="ChEBI" id="CHEBI:57783"/>
        <dbReference type="ChEBI" id="CHEBI:57964"/>
        <dbReference type="ChEBI" id="CHEBI:58349"/>
        <dbReference type="EC" id="1.1.1.271"/>
    </reaction>
</comment>
<feature type="binding site" evidence="5">
    <location>
        <position position="180"/>
    </location>
    <ligand>
        <name>NADP(+)</name>
        <dbReference type="ChEBI" id="CHEBI:58349"/>
    </ligand>
</feature>
<evidence type="ECO:0000313" key="9">
    <source>
        <dbReference type="Proteomes" id="UP000604475"/>
    </source>
</evidence>
<feature type="binding site" evidence="5">
    <location>
        <begin position="164"/>
        <end position="167"/>
    </location>
    <ligand>
        <name>NADP(+)</name>
        <dbReference type="ChEBI" id="CHEBI:58349"/>
    </ligand>
</feature>